<evidence type="ECO:0000256" key="15">
    <source>
        <dbReference type="ARBA" id="ARBA00077278"/>
    </source>
</evidence>
<dbReference type="InterPro" id="IPR006703">
    <property type="entry name" value="G_AIG1"/>
</dbReference>
<gene>
    <name evidence="18" type="ORF">ACEWY4_017239</name>
</gene>
<evidence type="ECO:0000256" key="12">
    <source>
        <dbReference type="ARBA" id="ARBA00023134"/>
    </source>
</evidence>
<name>A0ABD1JGA3_9TELE</name>
<reference evidence="18 19" key="1">
    <citation type="submission" date="2024-09" db="EMBL/GenBank/DDBJ databases">
        <title>A chromosome-level genome assembly of Gray's grenadier anchovy, Coilia grayii.</title>
        <authorList>
            <person name="Fu Z."/>
        </authorList>
    </citation>
    <scope>NUCLEOTIDE SEQUENCE [LARGE SCALE GENOMIC DNA]</scope>
    <source>
        <strain evidence="18">G4</strain>
        <tissue evidence="18">Muscle</tissue>
    </source>
</reference>
<keyword evidence="8" id="KW-0547">Nucleotide-binding</keyword>
<dbReference type="Pfam" id="PF04548">
    <property type="entry name" value="AIG1"/>
    <property type="match status" value="3"/>
</dbReference>
<evidence type="ECO:0000256" key="11">
    <source>
        <dbReference type="ARBA" id="ARBA00023128"/>
    </source>
</evidence>
<dbReference type="PROSITE" id="PS51720">
    <property type="entry name" value="G_AIG1"/>
    <property type="match status" value="3"/>
</dbReference>
<dbReference type="FunFam" id="3.40.50.300:FF:000366">
    <property type="entry name" value="GTPase, IMAP family member 2"/>
    <property type="match status" value="1"/>
</dbReference>
<feature type="compositionally biased region" description="Basic and acidic residues" evidence="16">
    <location>
        <begin position="383"/>
        <end position="413"/>
    </location>
</feature>
<dbReference type="SUPFAM" id="SSF52540">
    <property type="entry name" value="P-loop containing nucleoside triphosphate hydrolases"/>
    <property type="match status" value="3"/>
</dbReference>
<evidence type="ECO:0000256" key="1">
    <source>
        <dbReference type="ARBA" id="ARBA00004173"/>
    </source>
</evidence>
<accession>A0ABD1JGA3</accession>
<evidence type="ECO:0000256" key="10">
    <source>
        <dbReference type="ARBA" id="ARBA00023034"/>
    </source>
</evidence>
<dbReference type="GO" id="GO:0005525">
    <property type="term" value="F:GTP binding"/>
    <property type="evidence" value="ECO:0007669"/>
    <property type="project" value="UniProtKB-KW"/>
</dbReference>
<feature type="domain" description="AIG1-type G" evidence="17">
    <location>
        <begin position="479"/>
        <end position="673"/>
    </location>
</feature>
<evidence type="ECO:0000256" key="16">
    <source>
        <dbReference type="SAM" id="MobiDB-lite"/>
    </source>
</evidence>
<evidence type="ECO:0000256" key="13">
    <source>
        <dbReference type="ARBA" id="ARBA00056809"/>
    </source>
</evidence>
<comment type="subcellular location">
    <subcellularLocation>
        <location evidence="3">Cytoplasm</location>
        <location evidence="3">Cytosol</location>
    </subcellularLocation>
    <subcellularLocation>
        <location evidence="2">Endoplasmic reticulum</location>
    </subcellularLocation>
    <subcellularLocation>
        <location evidence="4">Golgi apparatus</location>
    </subcellularLocation>
    <subcellularLocation>
        <location evidence="1">Mitochondrion</location>
    </subcellularLocation>
</comment>
<dbReference type="GO" id="GO:0005829">
    <property type="term" value="C:cytosol"/>
    <property type="evidence" value="ECO:0007669"/>
    <property type="project" value="UniProtKB-SubCell"/>
</dbReference>
<dbReference type="InterPro" id="IPR027417">
    <property type="entry name" value="P-loop_NTPase"/>
</dbReference>
<feature type="domain" description="AIG1-type G" evidence="17">
    <location>
        <begin position="1"/>
        <end position="190"/>
    </location>
</feature>
<feature type="region of interest" description="Disordered" evidence="16">
    <location>
        <begin position="383"/>
        <end position="440"/>
    </location>
</feature>
<keyword evidence="10" id="KW-0333">Golgi apparatus</keyword>
<comment type="caution">
    <text evidence="18">The sequence shown here is derived from an EMBL/GenBank/DDBJ whole genome shotgun (WGS) entry which is preliminary data.</text>
</comment>
<dbReference type="Gene3D" id="3.40.50.300">
    <property type="entry name" value="P-loop containing nucleotide triphosphate hydrolases"/>
    <property type="match status" value="3"/>
</dbReference>
<evidence type="ECO:0000256" key="3">
    <source>
        <dbReference type="ARBA" id="ARBA00004514"/>
    </source>
</evidence>
<dbReference type="InterPro" id="IPR045058">
    <property type="entry name" value="GIMA/IAN/Toc"/>
</dbReference>
<feature type="domain" description="AIG1-type G" evidence="17">
    <location>
        <begin position="195"/>
        <end position="387"/>
    </location>
</feature>
<dbReference type="GO" id="GO:0005783">
    <property type="term" value="C:endoplasmic reticulum"/>
    <property type="evidence" value="ECO:0007669"/>
    <property type="project" value="UniProtKB-SubCell"/>
</dbReference>
<sequence length="673" mass="75075">MLVGKTGSGKSASGNTILGQNLFRSEASPLPLTESCMSQSKTVDGRKITVIDTPGITSETCEWLSEWKNKAHLVDVFLLVIQLGRFTEEDNSTINWIQKNFGEEALKFTIVLFTGGDQLKGKTVEEFQRESTKLQTLLDAVERKYHIFDNSTSSDYKRDNQVKELTQKIGKSLGNKIGYGYTLAMCEKVKTPPEMLELILMILGKPGTGKSASGNTILGRNAFKAEVSALPVTKHCESQSGVVDGRKITVIDTPGITSEMYELLSEDKQKAHLPHVFLLVIQLGKFTEEDNNKINWIQKNFGEEALKFTIVLFTGGDQLKGKTVEEFLQESTKLQTLLHCVEERYHVFDNNNTSDDNQVKELMKKIVNELMKNLGYRYTHKEHEKVKKALRQEEERKKEREGRTRNQKDRFEGEIEADISDADENPKKQQNQNKPKNKIHISGKSCMPQFVLGVLAVALVTYMTGGFCPYDYLHDPAELPGLRVMLLGRPGAGKSATGNTILGREAFKAEFSAGSVTKYCETGNSVVGGKNITVIDTPGFMNGGLDSWKEGVDTYLHSPDHSPLVFLLVIPVGTFTENDDVVKHIRETLGEEALKFTIVLFTRGDQLDGKSIEMFLNENAHLKDIIGSVGGGYHVLNNKLPTDRSQVETLIPKIKSLLWKNGNSWADENEEAV</sequence>
<proteinExistence type="inferred from homology"/>
<keyword evidence="19" id="KW-1185">Reference proteome</keyword>
<keyword evidence="12" id="KW-0342">GTP-binding</keyword>
<evidence type="ECO:0000256" key="7">
    <source>
        <dbReference type="ARBA" id="ARBA00022737"/>
    </source>
</evidence>
<evidence type="ECO:0000259" key="17">
    <source>
        <dbReference type="PROSITE" id="PS51720"/>
    </source>
</evidence>
<evidence type="ECO:0000256" key="14">
    <source>
        <dbReference type="ARBA" id="ARBA00073539"/>
    </source>
</evidence>
<keyword evidence="9" id="KW-0256">Endoplasmic reticulum</keyword>
<dbReference type="GO" id="GO:0005739">
    <property type="term" value="C:mitochondrion"/>
    <property type="evidence" value="ECO:0007669"/>
    <property type="project" value="UniProtKB-SubCell"/>
</dbReference>
<dbReference type="EMBL" id="JBHFQA010000015">
    <property type="protein sequence ID" value="KAL2086180.1"/>
    <property type="molecule type" value="Genomic_DNA"/>
</dbReference>
<evidence type="ECO:0000256" key="2">
    <source>
        <dbReference type="ARBA" id="ARBA00004240"/>
    </source>
</evidence>
<dbReference type="AlphaFoldDB" id="A0ABD1JGA3"/>
<feature type="compositionally biased region" description="Acidic residues" evidence="16">
    <location>
        <begin position="414"/>
        <end position="423"/>
    </location>
</feature>
<evidence type="ECO:0000313" key="19">
    <source>
        <dbReference type="Proteomes" id="UP001591681"/>
    </source>
</evidence>
<comment type="function">
    <text evidence="13">Exerts an anti-apoptotic effect in the immune system and is involved in responses to infections.</text>
</comment>
<evidence type="ECO:0000256" key="4">
    <source>
        <dbReference type="ARBA" id="ARBA00004555"/>
    </source>
</evidence>
<evidence type="ECO:0000256" key="9">
    <source>
        <dbReference type="ARBA" id="ARBA00022824"/>
    </source>
</evidence>
<dbReference type="GO" id="GO:0005794">
    <property type="term" value="C:Golgi apparatus"/>
    <property type="evidence" value="ECO:0007669"/>
    <property type="project" value="UniProtKB-SubCell"/>
</dbReference>
<keyword evidence="7" id="KW-0677">Repeat</keyword>
<evidence type="ECO:0000313" key="18">
    <source>
        <dbReference type="EMBL" id="KAL2086180.1"/>
    </source>
</evidence>
<dbReference type="Proteomes" id="UP001591681">
    <property type="component" value="Unassembled WGS sequence"/>
</dbReference>
<evidence type="ECO:0000256" key="5">
    <source>
        <dbReference type="ARBA" id="ARBA00008535"/>
    </source>
</evidence>
<keyword evidence="6" id="KW-0963">Cytoplasm</keyword>
<organism evidence="18 19">
    <name type="scientific">Coilia grayii</name>
    <name type="common">Gray's grenadier anchovy</name>
    <dbReference type="NCBI Taxonomy" id="363190"/>
    <lineage>
        <taxon>Eukaryota</taxon>
        <taxon>Metazoa</taxon>
        <taxon>Chordata</taxon>
        <taxon>Craniata</taxon>
        <taxon>Vertebrata</taxon>
        <taxon>Euteleostomi</taxon>
        <taxon>Actinopterygii</taxon>
        <taxon>Neopterygii</taxon>
        <taxon>Teleostei</taxon>
        <taxon>Clupei</taxon>
        <taxon>Clupeiformes</taxon>
        <taxon>Clupeoidei</taxon>
        <taxon>Engraulidae</taxon>
        <taxon>Coilinae</taxon>
        <taxon>Coilia</taxon>
    </lineage>
</organism>
<protein>
    <recommendedName>
        <fullName evidence="14">GTPase IMAP family member 8</fullName>
    </recommendedName>
    <alternativeName>
        <fullName evidence="15">Immune-associated nucleotide-binding protein 9</fullName>
    </alternativeName>
</protein>
<dbReference type="PANTHER" id="PTHR10903">
    <property type="entry name" value="GTPASE, IMAP FAMILY MEMBER-RELATED"/>
    <property type="match status" value="1"/>
</dbReference>
<keyword evidence="11" id="KW-0496">Mitochondrion</keyword>
<dbReference type="FunFam" id="3.40.50.300:FF:000536">
    <property type="entry name" value="GTPase IMAP family member 8"/>
    <property type="match status" value="2"/>
</dbReference>
<dbReference type="PANTHER" id="PTHR10903:SF170">
    <property type="entry name" value="GTPASE IMAP FAMILY MEMBER 7"/>
    <property type="match status" value="1"/>
</dbReference>
<comment type="similarity">
    <text evidence="5">Belongs to the TRAFAC class TrmE-Era-EngA-EngB-Septin-like GTPase superfamily. AIG1/Toc34/Toc159-like paraseptin GTPase family. IAN subfamily.</text>
</comment>
<evidence type="ECO:0000256" key="6">
    <source>
        <dbReference type="ARBA" id="ARBA00022490"/>
    </source>
</evidence>
<evidence type="ECO:0000256" key="8">
    <source>
        <dbReference type="ARBA" id="ARBA00022741"/>
    </source>
</evidence>